<dbReference type="EMBL" id="JAIOIV010000061">
    <property type="protein sequence ID" value="MBZ0156047.1"/>
    <property type="molecule type" value="Genomic_DNA"/>
</dbReference>
<keyword evidence="5" id="KW-0472">Membrane</keyword>
<dbReference type="InterPro" id="IPR009056">
    <property type="entry name" value="Cyt_c-like_dom"/>
</dbReference>
<feature type="transmembrane region" description="Helical" evidence="5">
    <location>
        <begin position="47"/>
        <end position="68"/>
    </location>
</feature>
<dbReference type="InterPro" id="IPR045382">
    <property type="entry name" value="DUF6529"/>
</dbReference>
<dbReference type="Gene3D" id="1.10.760.10">
    <property type="entry name" value="Cytochrome c-like domain"/>
    <property type="match status" value="1"/>
</dbReference>
<comment type="caution">
    <text evidence="7">The sequence shown here is derived from an EMBL/GenBank/DDBJ whole genome shotgun (WGS) entry which is preliminary data.</text>
</comment>
<keyword evidence="2 4" id="KW-0479">Metal-binding</keyword>
<dbReference type="GO" id="GO:0020037">
    <property type="term" value="F:heme binding"/>
    <property type="evidence" value="ECO:0007669"/>
    <property type="project" value="InterPro"/>
</dbReference>
<evidence type="ECO:0000256" key="5">
    <source>
        <dbReference type="SAM" id="Phobius"/>
    </source>
</evidence>
<keyword evidence="1 4" id="KW-0349">Heme</keyword>
<proteinExistence type="predicted"/>
<dbReference type="GO" id="GO:0046872">
    <property type="term" value="F:metal ion binding"/>
    <property type="evidence" value="ECO:0007669"/>
    <property type="project" value="UniProtKB-KW"/>
</dbReference>
<feature type="transmembrane region" description="Helical" evidence="5">
    <location>
        <begin position="80"/>
        <end position="99"/>
    </location>
</feature>
<evidence type="ECO:0000256" key="4">
    <source>
        <dbReference type="PROSITE-ProRule" id="PRU00433"/>
    </source>
</evidence>
<name>A0A953M1J0_9BACT</name>
<organism evidence="7 8">
    <name type="scientific">Candidatus Nitrobium versatile</name>
    <dbReference type="NCBI Taxonomy" id="2884831"/>
    <lineage>
        <taxon>Bacteria</taxon>
        <taxon>Pseudomonadati</taxon>
        <taxon>Nitrospirota</taxon>
        <taxon>Nitrospiria</taxon>
        <taxon>Nitrospirales</taxon>
        <taxon>Nitrospiraceae</taxon>
        <taxon>Candidatus Nitrobium</taxon>
    </lineage>
</organism>
<dbReference type="Proteomes" id="UP000705867">
    <property type="component" value="Unassembled WGS sequence"/>
</dbReference>
<evidence type="ECO:0000256" key="3">
    <source>
        <dbReference type="ARBA" id="ARBA00023004"/>
    </source>
</evidence>
<dbReference type="Pfam" id="PF13442">
    <property type="entry name" value="Cytochrome_CBB3"/>
    <property type="match status" value="1"/>
</dbReference>
<reference evidence="7" key="2">
    <citation type="submission" date="2021-08" db="EMBL/GenBank/DDBJ databases">
        <authorList>
            <person name="Dalcin Martins P."/>
        </authorList>
    </citation>
    <scope>NUCLEOTIDE SEQUENCE</scope>
    <source>
        <strain evidence="7">MAG_39</strain>
    </source>
</reference>
<evidence type="ECO:0000256" key="1">
    <source>
        <dbReference type="ARBA" id="ARBA00022617"/>
    </source>
</evidence>
<feature type="transmembrane region" description="Helical" evidence="5">
    <location>
        <begin position="6"/>
        <end position="26"/>
    </location>
</feature>
<evidence type="ECO:0000313" key="8">
    <source>
        <dbReference type="Proteomes" id="UP000705867"/>
    </source>
</evidence>
<dbReference type="SUPFAM" id="SSF46626">
    <property type="entry name" value="Cytochrome c"/>
    <property type="match status" value="1"/>
</dbReference>
<keyword evidence="5" id="KW-0812">Transmembrane</keyword>
<evidence type="ECO:0000256" key="2">
    <source>
        <dbReference type="ARBA" id="ARBA00022723"/>
    </source>
</evidence>
<dbReference type="AlphaFoldDB" id="A0A953M1J0"/>
<evidence type="ECO:0000259" key="6">
    <source>
        <dbReference type="PROSITE" id="PS51007"/>
    </source>
</evidence>
<keyword evidence="3 4" id="KW-0408">Iron</keyword>
<dbReference type="PROSITE" id="PS51007">
    <property type="entry name" value="CYTC"/>
    <property type="match status" value="1"/>
</dbReference>
<protein>
    <submittedName>
        <fullName evidence="7">Cytochrome c</fullName>
    </submittedName>
</protein>
<sequence>MPVFLLKSLLSVLIVLSALVGMYTAFEIFGRAERKLSIDLLKKMHRVNGVIFFLLYLLISYFCIRSLVLSKMELSPRGNFHAVLSLAVFILFLLKIWYLEVYRKYYSQAQTAGLLIALFTFGMFGTSGAYYFAVTELGKDRKTMEALEFRARNSPLPPRAEGMGGAGVRTGRESIERGRELFTSLCRACHLPDSERTTVGPGLKGILKRPALPVSGRPATPENVRRQLRTPLKQMPSFASLPAGDVEDLIAYMNTL</sequence>
<feature type="domain" description="Cytochrome c" evidence="6">
    <location>
        <begin position="173"/>
        <end position="256"/>
    </location>
</feature>
<dbReference type="InterPro" id="IPR036909">
    <property type="entry name" value="Cyt_c-like_dom_sf"/>
</dbReference>
<gene>
    <name evidence="7" type="ORF">K8I29_07505</name>
</gene>
<dbReference type="Pfam" id="PF20139">
    <property type="entry name" value="DUF6529"/>
    <property type="match status" value="1"/>
</dbReference>
<reference evidence="7" key="1">
    <citation type="journal article" date="2021" name="bioRxiv">
        <title>Unraveling nitrogen, sulfur and carbon metabolic pathways and microbial community transcriptional responses to substrate deprivation and toxicity stresses in a bioreactor mimicking anoxic brackish coastal sediment conditions.</title>
        <authorList>
            <person name="Martins P.D."/>
            <person name="Echeveste M.J."/>
            <person name="Arshad A."/>
            <person name="Kurth J."/>
            <person name="Ouboter H."/>
            <person name="Jetten M.S.M."/>
            <person name="Welte C.U."/>
        </authorList>
    </citation>
    <scope>NUCLEOTIDE SEQUENCE</scope>
    <source>
        <strain evidence="7">MAG_39</strain>
    </source>
</reference>
<accession>A0A953M1J0</accession>
<feature type="transmembrane region" description="Helical" evidence="5">
    <location>
        <begin position="111"/>
        <end position="133"/>
    </location>
</feature>
<keyword evidence="5" id="KW-1133">Transmembrane helix</keyword>
<dbReference type="GO" id="GO:0009055">
    <property type="term" value="F:electron transfer activity"/>
    <property type="evidence" value="ECO:0007669"/>
    <property type="project" value="InterPro"/>
</dbReference>
<evidence type="ECO:0000313" key="7">
    <source>
        <dbReference type="EMBL" id="MBZ0156047.1"/>
    </source>
</evidence>